<keyword evidence="1" id="KW-0812">Transmembrane</keyword>
<keyword evidence="1" id="KW-1133">Transmembrane helix</keyword>
<accession>A0A5N6ZA86</accession>
<gene>
    <name evidence="2" type="ORF">BDV28DRAFT_117939</name>
</gene>
<dbReference type="OrthoDB" id="3260408at2759"/>
<dbReference type="EMBL" id="ML739112">
    <property type="protein sequence ID" value="KAE8352970.1"/>
    <property type="molecule type" value="Genomic_DNA"/>
</dbReference>
<dbReference type="AlphaFoldDB" id="A0A5N6ZA86"/>
<evidence type="ECO:0000313" key="3">
    <source>
        <dbReference type="Proteomes" id="UP000327118"/>
    </source>
</evidence>
<protein>
    <submittedName>
        <fullName evidence="2">Uncharacterized protein</fullName>
    </submittedName>
</protein>
<keyword evidence="3" id="KW-1185">Reference proteome</keyword>
<organism evidence="2 3">
    <name type="scientific">Aspergillus coremiiformis</name>
    <dbReference type="NCBI Taxonomy" id="138285"/>
    <lineage>
        <taxon>Eukaryota</taxon>
        <taxon>Fungi</taxon>
        <taxon>Dikarya</taxon>
        <taxon>Ascomycota</taxon>
        <taxon>Pezizomycotina</taxon>
        <taxon>Eurotiomycetes</taxon>
        <taxon>Eurotiomycetidae</taxon>
        <taxon>Eurotiales</taxon>
        <taxon>Aspergillaceae</taxon>
        <taxon>Aspergillus</taxon>
        <taxon>Aspergillus subgen. Circumdati</taxon>
    </lineage>
</organism>
<evidence type="ECO:0000313" key="2">
    <source>
        <dbReference type="EMBL" id="KAE8352970.1"/>
    </source>
</evidence>
<keyword evidence="1" id="KW-0472">Membrane</keyword>
<name>A0A5N6ZA86_9EURO</name>
<dbReference type="Proteomes" id="UP000327118">
    <property type="component" value="Unassembled WGS sequence"/>
</dbReference>
<feature type="transmembrane region" description="Helical" evidence="1">
    <location>
        <begin position="37"/>
        <end position="59"/>
    </location>
</feature>
<reference evidence="3" key="1">
    <citation type="submission" date="2019-04" db="EMBL/GenBank/DDBJ databases">
        <title>Friends and foes A comparative genomics studyof 23 Aspergillus species from section Flavi.</title>
        <authorList>
            <consortium name="DOE Joint Genome Institute"/>
            <person name="Kjaerbolling I."/>
            <person name="Vesth T."/>
            <person name="Frisvad J.C."/>
            <person name="Nybo J.L."/>
            <person name="Theobald S."/>
            <person name="Kildgaard S."/>
            <person name="Isbrandt T."/>
            <person name="Kuo A."/>
            <person name="Sato A."/>
            <person name="Lyhne E.K."/>
            <person name="Kogle M.E."/>
            <person name="Wiebenga A."/>
            <person name="Kun R.S."/>
            <person name="Lubbers R.J."/>
            <person name="Makela M.R."/>
            <person name="Barry K."/>
            <person name="Chovatia M."/>
            <person name="Clum A."/>
            <person name="Daum C."/>
            <person name="Haridas S."/>
            <person name="He G."/>
            <person name="LaButti K."/>
            <person name="Lipzen A."/>
            <person name="Mondo S."/>
            <person name="Riley R."/>
            <person name="Salamov A."/>
            <person name="Simmons B.A."/>
            <person name="Magnuson J.K."/>
            <person name="Henrissat B."/>
            <person name="Mortensen U.H."/>
            <person name="Larsen T.O."/>
            <person name="Devries R.P."/>
            <person name="Grigoriev I.V."/>
            <person name="Machida M."/>
            <person name="Baker S.E."/>
            <person name="Andersen M.R."/>
        </authorList>
    </citation>
    <scope>NUCLEOTIDE SEQUENCE [LARGE SCALE GENOMIC DNA]</scope>
    <source>
        <strain evidence="3">CBS 553.77</strain>
    </source>
</reference>
<proteinExistence type="predicted"/>
<evidence type="ECO:0000256" key="1">
    <source>
        <dbReference type="SAM" id="Phobius"/>
    </source>
</evidence>
<sequence>MLPISLHGLRTPYRLFESLLIQILRNFLTSPVRTGPLLIPLILFIFVSFGEQLISLRLLRQDLSLRRWRVLFWEFY</sequence>